<dbReference type="AlphaFoldDB" id="A0AAI8QGM1"/>
<sequence length="156" mass="18771">MRMINAILAIFGILVVIFMLSGCSFKYFDPQWYKFLDLVEKESGFYIYDKDLFQEYNKKGVKNILSNGYDVKYNTDETIRQLDSRLTEYKRFEVYYIDSNGKEHIISYIKGFTYTHYGLWLKGDEGRGFYWETKETIDREATSKNKFYMEEKNNDK</sequence>
<proteinExistence type="predicted"/>
<reference evidence="2" key="1">
    <citation type="submission" date="2008-08" db="EMBL/GenBank/DDBJ databases">
        <title>Annotation of Helicobacter cinaedi strain CCUG 18818.</title>
        <authorList>
            <consortium name="The Broad Institute Genome Sequencing Platform"/>
            <person name="Fox J.G."/>
            <person name="Shen Z."/>
            <person name="Charoenlap N."/>
            <person name="Schauer D.B."/>
            <person name="Ward D."/>
            <person name="Mehta T."/>
            <person name="Young S."/>
            <person name="Jaffe D."/>
            <person name="Gnerre S."/>
            <person name="Berlin A."/>
            <person name="Heiman D."/>
            <person name="Hepburn T."/>
            <person name="Shea T."/>
            <person name="Sykes S."/>
            <person name="Alvarado L."/>
            <person name="Kodira C."/>
            <person name="Borodovsky M."/>
            <person name="Lander E."/>
            <person name="Galagan J."/>
            <person name="Nusbaum C."/>
            <person name="Birren B."/>
        </authorList>
    </citation>
    <scope>NUCLEOTIDE SEQUENCE</scope>
    <source>
        <strain evidence="2">CCUG 18818</strain>
    </source>
</reference>
<name>A0AAI8QGM1_9HELI</name>
<gene>
    <name evidence="1" type="ORF">HCBAA847_1571</name>
    <name evidence="2" type="ORF">HCCG_02191</name>
</gene>
<reference evidence="3" key="4">
    <citation type="journal article" date="2014" name="Genome Announc.">
        <title>Draft genome sequences of six enterohepatic helicobacter species isolated from humans and one from rhesus macaques.</title>
        <authorList>
            <person name="Shen Z."/>
            <person name="Sheh A."/>
            <person name="Young S.K."/>
            <person name="Abouelliel A."/>
            <person name="Ward D.V."/>
            <person name="Earl A.M."/>
            <person name="Fox J.G."/>
        </authorList>
    </citation>
    <scope>NUCLEOTIDE SEQUENCE [LARGE SCALE GENOMIC DNA]</scope>
    <source>
        <strain evidence="3">CCUG 18818</strain>
    </source>
</reference>
<evidence type="ECO:0000313" key="2">
    <source>
        <dbReference type="EMBL" id="EFR47642.1"/>
    </source>
</evidence>
<dbReference type="Proteomes" id="UP000006036">
    <property type="component" value="Chromosome 1"/>
</dbReference>
<evidence type="ECO:0000313" key="4">
    <source>
        <dbReference type="Proteomes" id="UP000006036"/>
    </source>
</evidence>
<reference evidence="1" key="3">
    <citation type="submission" date="2012-07" db="EMBL/GenBank/DDBJ databases">
        <authorList>
            <person name="Akiyama T."/>
            <person name="Takeshita N."/>
            <person name="Ohmagari N."/>
            <person name="Kirikae T."/>
        </authorList>
    </citation>
    <scope>NUCLEOTIDE SEQUENCE</scope>
    <source>
        <strain evidence="1">ATCC BAA-847</strain>
    </source>
</reference>
<organism evidence="1 4">
    <name type="scientific">Helicobacter cinaedi CCUG 18818 = ATCC BAA-847</name>
    <dbReference type="NCBI Taxonomy" id="537971"/>
    <lineage>
        <taxon>Bacteria</taxon>
        <taxon>Pseudomonadati</taxon>
        <taxon>Campylobacterota</taxon>
        <taxon>Epsilonproteobacteria</taxon>
        <taxon>Campylobacterales</taxon>
        <taxon>Helicobacteraceae</taxon>
        <taxon>Helicobacter</taxon>
    </lineage>
</organism>
<evidence type="ECO:0008006" key="5">
    <source>
        <dbReference type="Google" id="ProtNLM"/>
    </source>
</evidence>
<protein>
    <recommendedName>
        <fullName evidence="5">Lipoprotein</fullName>
    </recommendedName>
</protein>
<dbReference type="PROSITE" id="PS51257">
    <property type="entry name" value="PROKAR_LIPOPROTEIN"/>
    <property type="match status" value="1"/>
</dbReference>
<evidence type="ECO:0000313" key="1">
    <source>
        <dbReference type="EMBL" id="BAM32801.1"/>
    </source>
</evidence>
<dbReference type="EMBL" id="DS990395">
    <property type="protein sequence ID" value="EFR47642.1"/>
    <property type="molecule type" value="Genomic_DNA"/>
</dbReference>
<reference evidence="1 4" key="2">
    <citation type="journal article" date="2012" name="J. Bacteriol.">
        <title>Complete Genome Sequence of Helicobacter cinaedi Type Strain ATCC BAA-847.</title>
        <authorList>
            <person name="Miyoshi-Akiyama T."/>
            <person name="Takeshita N."/>
            <person name="Ohmagari N."/>
            <person name="Kirikae T."/>
        </authorList>
    </citation>
    <scope>NUCLEOTIDE SEQUENCE [LARGE SCALE GENOMIC DNA]</scope>
    <source>
        <strain evidence="1 4">ATCC BAA-847</strain>
    </source>
</reference>
<accession>A0AAI8QGM1</accession>
<dbReference type="EMBL" id="AP012492">
    <property type="protein sequence ID" value="BAM32801.1"/>
    <property type="molecule type" value="Genomic_DNA"/>
</dbReference>
<keyword evidence="3" id="KW-1185">Reference proteome</keyword>
<dbReference type="Proteomes" id="UP000005755">
    <property type="component" value="Unassembled WGS sequence"/>
</dbReference>
<dbReference type="KEGG" id="hcb:HCBAA847_1571"/>
<evidence type="ECO:0000313" key="3">
    <source>
        <dbReference type="Proteomes" id="UP000005755"/>
    </source>
</evidence>